<feature type="compositionally biased region" description="Acidic residues" evidence="1">
    <location>
        <begin position="52"/>
        <end position="80"/>
    </location>
</feature>
<accession>A0A6C0BK45</accession>
<organism evidence="2">
    <name type="scientific">viral metagenome</name>
    <dbReference type="NCBI Taxonomy" id="1070528"/>
    <lineage>
        <taxon>unclassified sequences</taxon>
        <taxon>metagenomes</taxon>
        <taxon>organismal metagenomes</taxon>
    </lineage>
</organism>
<feature type="region of interest" description="Disordered" evidence="1">
    <location>
        <begin position="38"/>
        <end position="80"/>
    </location>
</feature>
<evidence type="ECO:0000256" key="1">
    <source>
        <dbReference type="SAM" id="MobiDB-lite"/>
    </source>
</evidence>
<protein>
    <submittedName>
        <fullName evidence="2">Uncharacterized protein</fullName>
    </submittedName>
</protein>
<feature type="compositionally biased region" description="Basic and acidic residues" evidence="1">
    <location>
        <begin position="38"/>
        <end position="48"/>
    </location>
</feature>
<evidence type="ECO:0000313" key="2">
    <source>
        <dbReference type="EMBL" id="QHS92121.1"/>
    </source>
</evidence>
<dbReference type="EMBL" id="MN739169">
    <property type="protein sequence ID" value="QHS92121.1"/>
    <property type="molecule type" value="Genomic_DNA"/>
</dbReference>
<name>A0A6C0BK45_9ZZZZ</name>
<sequence length="177" mass="19094">MEADMFNIIISLGILLVSISFAFCAKIRDAERIVPIPEDHGIPEEDRVLASAEDEDTDEAETDDTDDKSDSEAVDAEAVDAEALEAVPPALEAVPPALEAVPPALEAVPGGGGPEGEEMAKPELDYLKAQLAFYRGEKEVCEAKMRNPTITLDNYELLKKHWDGLTAMITGVEEVIA</sequence>
<dbReference type="AlphaFoldDB" id="A0A6C0BK45"/>
<reference evidence="2" key="1">
    <citation type="journal article" date="2020" name="Nature">
        <title>Giant virus diversity and host interactions through global metagenomics.</title>
        <authorList>
            <person name="Schulz F."/>
            <person name="Roux S."/>
            <person name="Paez-Espino D."/>
            <person name="Jungbluth S."/>
            <person name="Walsh D.A."/>
            <person name="Denef V.J."/>
            <person name="McMahon K.D."/>
            <person name="Konstantinidis K.T."/>
            <person name="Eloe-Fadrosh E.A."/>
            <person name="Kyrpides N.C."/>
            <person name="Woyke T."/>
        </authorList>
    </citation>
    <scope>NUCLEOTIDE SEQUENCE</scope>
    <source>
        <strain evidence="2">GVMAG-M-3300013285-6</strain>
    </source>
</reference>
<proteinExistence type="predicted"/>